<protein>
    <submittedName>
        <fullName evidence="1">Uncharacterized protein</fullName>
    </submittedName>
</protein>
<reference evidence="1" key="1">
    <citation type="journal article" date="2021" name="Environ. Microbiol.">
        <title>Gene family expansions and transcriptome signatures uncover fungal adaptations to wood decay.</title>
        <authorList>
            <person name="Hage H."/>
            <person name="Miyauchi S."/>
            <person name="Viragh M."/>
            <person name="Drula E."/>
            <person name="Min B."/>
            <person name="Chaduli D."/>
            <person name="Navarro D."/>
            <person name="Favel A."/>
            <person name="Norest M."/>
            <person name="Lesage-Meessen L."/>
            <person name="Balint B."/>
            <person name="Merenyi Z."/>
            <person name="de Eugenio L."/>
            <person name="Morin E."/>
            <person name="Martinez A.T."/>
            <person name="Baldrian P."/>
            <person name="Stursova M."/>
            <person name="Martinez M.J."/>
            <person name="Novotny C."/>
            <person name="Magnuson J.K."/>
            <person name="Spatafora J.W."/>
            <person name="Maurice S."/>
            <person name="Pangilinan J."/>
            <person name="Andreopoulos W."/>
            <person name="LaButti K."/>
            <person name="Hundley H."/>
            <person name="Na H."/>
            <person name="Kuo A."/>
            <person name="Barry K."/>
            <person name="Lipzen A."/>
            <person name="Henrissat B."/>
            <person name="Riley R."/>
            <person name="Ahrendt S."/>
            <person name="Nagy L.G."/>
            <person name="Grigoriev I.V."/>
            <person name="Martin F."/>
            <person name="Rosso M.N."/>
        </authorList>
    </citation>
    <scope>NUCLEOTIDE SEQUENCE</scope>
    <source>
        <strain evidence="1">CBS 384.51</strain>
    </source>
</reference>
<organism evidence="1 2">
    <name type="scientific">Irpex rosettiformis</name>
    <dbReference type="NCBI Taxonomy" id="378272"/>
    <lineage>
        <taxon>Eukaryota</taxon>
        <taxon>Fungi</taxon>
        <taxon>Dikarya</taxon>
        <taxon>Basidiomycota</taxon>
        <taxon>Agaricomycotina</taxon>
        <taxon>Agaricomycetes</taxon>
        <taxon>Polyporales</taxon>
        <taxon>Irpicaceae</taxon>
        <taxon>Irpex</taxon>
    </lineage>
</organism>
<accession>A0ACB8TYY5</accession>
<sequence length="469" mass="48812">MFSKLSLLSTIAVVIAQVSGVAVWGQCGGIGFTGSTTCDAGTACIELNAYYSQCQPGTAAPPPSPPTSNPVSTPVSSAPSSGPTSVPPVTSTCSTTPRTVSGYTNSALPDPFTFANGTKVTTAEDWACRRAELLALIQAYEAGTIPPKPPQVSGSFSGTTLTVTAGGVTGGTSSSVTFTNTIKFPTGTKPANGWPLLIALAGGSIPVPSGVAVLSYNNDGIAQEDSTASRGKGTFYNLYGSSHSASAMTAWAWGVSRIIDVLETTPSANIDVTKIAVTGCSRDGKGALTVGAFEPRIALTIAQESGSGGDACWRLSKYEQDQGSAVQTATEIVTENVWFSPSFNNYVNNLNVLPFDHHLLAALIAPRPLLSLENTDYLWLSPLSSWGCMTAAHTVWQALGVADFHGFIQAGGHSHCAFPSSQTSQLDAFFTRFLQGGSAATNFFTTNNVFNGVSWNPSTWITWTTPTLS</sequence>
<evidence type="ECO:0000313" key="1">
    <source>
        <dbReference type="EMBL" id="KAI0087173.1"/>
    </source>
</evidence>
<gene>
    <name evidence="1" type="ORF">BDY19DRAFT_995248</name>
</gene>
<dbReference type="Proteomes" id="UP001055072">
    <property type="component" value="Unassembled WGS sequence"/>
</dbReference>
<comment type="caution">
    <text evidence="1">The sequence shown here is derived from an EMBL/GenBank/DDBJ whole genome shotgun (WGS) entry which is preliminary data.</text>
</comment>
<proteinExistence type="predicted"/>
<name>A0ACB8TYY5_9APHY</name>
<dbReference type="EMBL" id="MU274919">
    <property type="protein sequence ID" value="KAI0087173.1"/>
    <property type="molecule type" value="Genomic_DNA"/>
</dbReference>
<evidence type="ECO:0000313" key="2">
    <source>
        <dbReference type="Proteomes" id="UP001055072"/>
    </source>
</evidence>
<keyword evidence="2" id="KW-1185">Reference proteome</keyword>